<reference evidence="1 2" key="2">
    <citation type="journal article" date="2017" name="Nature">
        <title>The Apostasia genome and the evolution of orchids.</title>
        <authorList>
            <person name="Zhang G.Q."/>
            <person name="Liu K.W."/>
            <person name="Li Z."/>
            <person name="Lohaus R."/>
            <person name="Hsiao Y.Y."/>
            <person name="Niu S.C."/>
            <person name="Wang J.Y."/>
            <person name="Lin Y.C."/>
            <person name="Xu Q."/>
            <person name="Chen L.J."/>
            <person name="Yoshida K."/>
            <person name="Fujiwara S."/>
            <person name="Wang Z.W."/>
            <person name="Zhang Y.Q."/>
            <person name="Mitsuda N."/>
            <person name="Wang M."/>
            <person name="Liu G.H."/>
            <person name="Pecoraro L."/>
            <person name="Huang H.X."/>
            <person name="Xiao X.J."/>
            <person name="Lin M."/>
            <person name="Wu X.Y."/>
            <person name="Wu W.L."/>
            <person name="Chen Y.Y."/>
            <person name="Chang S.B."/>
            <person name="Sakamoto S."/>
            <person name="Ohme-Takagi M."/>
            <person name="Yagi M."/>
            <person name="Zeng S.J."/>
            <person name="Shen C.Y."/>
            <person name="Yeh C.M."/>
            <person name="Luo Y.B."/>
            <person name="Tsai W.C."/>
            <person name="Van de Peer Y."/>
            <person name="Liu Z.J."/>
        </authorList>
    </citation>
    <scope>NUCLEOTIDE SEQUENCE [LARGE SCALE GENOMIC DNA]</scope>
    <source>
        <tissue evidence="1">The whole plant</tissue>
    </source>
</reference>
<proteinExistence type="predicted"/>
<reference evidence="1 2" key="1">
    <citation type="journal article" date="2016" name="Sci. Rep.">
        <title>The Dendrobium catenatum Lindl. genome sequence provides insights into polysaccharide synthase, floral development and adaptive evolution.</title>
        <authorList>
            <person name="Zhang G.Q."/>
            <person name="Xu Q."/>
            <person name="Bian C."/>
            <person name="Tsai W.C."/>
            <person name="Yeh C.M."/>
            <person name="Liu K.W."/>
            <person name="Yoshida K."/>
            <person name="Zhang L.S."/>
            <person name="Chang S.B."/>
            <person name="Chen F."/>
            <person name="Shi Y."/>
            <person name="Su Y.Y."/>
            <person name="Zhang Y.Q."/>
            <person name="Chen L.J."/>
            <person name="Yin Y."/>
            <person name="Lin M."/>
            <person name="Huang H."/>
            <person name="Deng H."/>
            <person name="Wang Z.W."/>
            <person name="Zhu S.L."/>
            <person name="Zhao X."/>
            <person name="Deng C."/>
            <person name="Niu S.C."/>
            <person name="Huang J."/>
            <person name="Wang M."/>
            <person name="Liu G.H."/>
            <person name="Yang H.J."/>
            <person name="Xiao X.J."/>
            <person name="Hsiao Y.Y."/>
            <person name="Wu W.L."/>
            <person name="Chen Y.Y."/>
            <person name="Mitsuda N."/>
            <person name="Ohme-Takagi M."/>
            <person name="Luo Y.B."/>
            <person name="Van de Peer Y."/>
            <person name="Liu Z.J."/>
        </authorList>
    </citation>
    <scope>NUCLEOTIDE SEQUENCE [LARGE SCALE GENOMIC DNA]</scope>
    <source>
        <tissue evidence="1">The whole plant</tissue>
    </source>
</reference>
<name>A0A2I0XFV3_9ASPA</name>
<dbReference type="AlphaFoldDB" id="A0A2I0XFV3"/>
<organism evidence="1 2">
    <name type="scientific">Dendrobium catenatum</name>
    <dbReference type="NCBI Taxonomy" id="906689"/>
    <lineage>
        <taxon>Eukaryota</taxon>
        <taxon>Viridiplantae</taxon>
        <taxon>Streptophyta</taxon>
        <taxon>Embryophyta</taxon>
        <taxon>Tracheophyta</taxon>
        <taxon>Spermatophyta</taxon>
        <taxon>Magnoliopsida</taxon>
        <taxon>Liliopsida</taxon>
        <taxon>Asparagales</taxon>
        <taxon>Orchidaceae</taxon>
        <taxon>Epidendroideae</taxon>
        <taxon>Malaxideae</taxon>
        <taxon>Dendrobiinae</taxon>
        <taxon>Dendrobium</taxon>
    </lineage>
</organism>
<evidence type="ECO:0000313" key="1">
    <source>
        <dbReference type="EMBL" id="PKU86779.1"/>
    </source>
</evidence>
<keyword evidence="2" id="KW-1185">Reference proteome</keyword>
<dbReference type="EMBL" id="KZ501924">
    <property type="protein sequence ID" value="PKU86779.1"/>
    <property type="molecule type" value="Genomic_DNA"/>
</dbReference>
<accession>A0A2I0XFV3</accession>
<protein>
    <submittedName>
        <fullName evidence="1">Uncharacterized protein</fullName>
    </submittedName>
</protein>
<evidence type="ECO:0000313" key="2">
    <source>
        <dbReference type="Proteomes" id="UP000233837"/>
    </source>
</evidence>
<dbReference type="Proteomes" id="UP000233837">
    <property type="component" value="Unassembled WGS sequence"/>
</dbReference>
<sequence length="64" mass="6742">MESIVLAVTRGGSFSGSAVETNMSTLGRSDFSVGFVEVSISNLSLMTDRSVARFTGARSHENAN</sequence>
<gene>
    <name evidence="1" type="ORF">MA16_Dca020941</name>
</gene>